<protein>
    <recommendedName>
        <fullName evidence="5">Maltokinase N-terminal cap domain-containing protein</fullName>
    </recommendedName>
</protein>
<evidence type="ECO:0000313" key="6">
    <source>
        <dbReference type="EMBL" id="GEC13552.1"/>
    </source>
</evidence>
<evidence type="ECO:0000256" key="1">
    <source>
        <dbReference type="ARBA" id="ARBA00022679"/>
    </source>
</evidence>
<dbReference type="Proteomes" id="UP000316242">
    <property type="component" value="Unassembled WGS sequence"/>
</dbReference>
<reference evidence="6 7" key="1">
    <citation type="submission" date="2019-06" db="EMBL/GenBank/DDBJ databases">
        <title>Whole genome shotgun sequence of Glutamicibacter nicotianae NBRC 14234.</title>
        <authorList>
            <person name="Hosoyama A."/>
            <person name="Uohara A."/>
            <person name="Ohji S."/>
            <person name="Ichikawa N."/>
        </authorList>
    </citation>
    <scope>NUCLEOTIDE SEQUENCE [LARGE SCALE GENOMIC DNA]</scope>
    <source>
        <strain evidence="6 7">NBRC 14234</strain>
    </source>
</reference>
<name>A0ABQ0RP04_GLUNI</name>
<evidence type="ECO:0000256" key="4">
    <source>
        <dbReference type="ARBA" id="ARBA00022840"/>
    </source>
</evidence>
<evidence type="ECO:0000259" key="5">
    <source>
        <dbReference type="Pfam" id="PF18085"/>
    </source>
</evidence>
<dbReference type="EMBL" id="BJNE01000015">
    <property type="protein sequence ID" value="GEC13552.1"/>
    <property type="molecule type" value="Genomic_DNA"/>
</dbReference>
<keyword evidence="7" id="KW-1185">Reference proteome</keyword>
<keyword evidence="4" id="KW-0067">ATP-binding</keyword>
<keyword evidence="1" id="KW-0808">Transferase</keyword>
<gene>
    <name evidence="6" type="ORF">ANI01nite_27550</name>
</gene>
<keyword evidence="2" id="KW-0547">Nucleotide-binding</keyword>
<comment type="caution">
    <text evidence="6">The sequence shown here is derived from an EMBL/GenBank/DDBJ whole genome shotgun (WGS) entry which is preliminary data.</text>
</comment>
<dbReference type="InterPro" id="IPR040999">
    <property type="entry name" value="Mak_N_cap"/>
</dbReference>
<dbReference type="Pfam" id="PF18085">
    <property type="entry name" value="Mak_N_cap"/>
    <property type="match status" value="1"/>
</dbReference>
<proteinExistence type="predicted"/>
<feature type="domain" description="Maltokinase N-terminal cap" evidence="5">
    <location>
        <begin position="22"/>
        <end position="108"/>
    </location>
</feature>
<evidence type="ECO:0000313" key="7">
    <source>
        <dbReference type="Proteomes" id="UP000316242"/>
    </source>
</evidence>
<evidence type="ECO:0000256" key="2">
    <source>
        <dbReference type="ARBA" id="ARBA00022741"/>
    </source>
</evidence>
<organism evidence="6 7">
    <name type="scientific">Glutamicibacter nicotianae</name>
    <name type="common">Arthrobacter nicotianae</name>
    <dbReference type="NCBI Taxonomy" id="37929"/>
    <lineage>
        <taxon>Bacteria</taxon>
        <taxon>Bacillati</taxon>
        <taxon>Actinomycetota</taxon>
        <taxon>Actinomycetes</taxon>
        <taxon>Micrococcales</taxon>
        <taxon>Micrococcaceae</taxon>
        <taxon>Glutamicibacter</taxon>
    </lineage>
</organism>
<sequence>MLMGIVYNTTMSPTKTELVTAWLAKQEFYTGQGAPKLENIGGFRLEDPQGEVGIELSFYADHADTSDVVYHVPLTYRDAPIEGAEQHLLGTSEHAILGLRYVYDAAGDPVFLAQARELLAGNAVPQHRTESFTDDPRIRVSGQTAGKQAVIIRKPVAGEPAEAGVIGFWENALGQDLSGLVLRTA</sequence>
<keyword evidence="3" id="KW-0418">Kinase</keyword>
<accession>A0ABQ0RP04</accession>
<evidence type="ECO:0000256" key="3">
    <source>
        <dbReference type="ARBA" id="ARBA00022777"/>
    </source>
</evidence>